<dbReference type="Pfam" id="PF00702">
    <property type="entry name" value="Hydrolase"/>
    <property type="match status" value="1"/>
</dbReference>
<dbReference type="GO" id="GO:0016787">
    <property type="term" value="F:hydrolase activity"/>
    <property type="evidence" value="ECO:0007669"/>
    <property type="project" value="UniProtKB-KW"/>
</dbReference>
<proteinExistence type="predicted"/>
<comment type="caution">
    <text evidence="4">The sequence shown here is derived from an EMBL/GenBank/DDBJ whole genome shotgun (WGS) entry which is preliminary data.</text>
</comment>
<dbReference type="SUPFAM" id="SSF56784">
    <property type="entry name" value="HAD-like"/>
    <property type="match status" value="1"/>
</dbReference>
<dbReference type="InterPro" id="IPR023214">
    <property type="entry name" value="HAD_sf"/>
</dbReference>
<dbReference type="RefSeq" id="WP_281454955.1">
    <property type="nucleotide sequence ID" value="NZ_JASAOF010000003.1"/>
</dbReference>
<dbReference type="InterPro" id="IPR006439">
    <property type="entry name" value="HAD-SF_hydro_IA"/>
</dbReference>
<dbReference type="NCBIfam" id="TIGR01509">
    <property type="entry name" value="HAD-SF-IA-v3"/>
    <property type="match status" value="1"/>
</dbReference>
<evidence type="ECO:0000313" key="4">
    <source>
        <dbReference type="EMBL" id="MDI2028597.1"/>
    </source>
</evidence>
<dbReference type="Gene3D" id="1.20.120.710">
    <property type="entry name" value="Haloacid dehalogenase hydrolase-like domain"/>
    <property type="match status" value="1"/>
</dbReference>
<dbReference type="SFLD" id="SFLDS00003">
    <property type="entry name" value="Haloacid_Dehalogenase"/>
    <property type="match status" value="1"/>
</dbReference>
<evidence type="ECO:0000256" key="3">
    <source>
        <dbReference type="ARBA" id="ARBA00022842"/>
    </source>
</evidence>
<dbReference type="Proteomes" id="UP001237595">
    <property type="component" value="Unassembled WGS sequence"/>
</dbReference>
<evidence type="ECO:0000256" key="2">
    <source>
        <dbReference type="ARBA" id="ARBA00022801"/>
    </source>
</evidence>
<name>A0ABT6PKY9_9PSEU</name>
<sequence>MTSAADESNPRNPAQINPAQIKAVCLDIDDTLLDSRSAARSSLRELLGTDRAWPVWQRTTDRYYGRFVTGQLTFDDMCVERTRAFFAAFGERIDHDEARRRETRRMAAMQRAWGLFDDVVDTLDWMRATGLKLAAVTNAPGAYQRKKLAAVGLADAFDAVVISGEIGIAKPDPRIFHTACERLGLQPSEVAHVGDRLSTDARGATRAGLRGIWLNRDQIPAPRTRDADASAADSHDADTHDAGEVATIAGLRELPELLVTEIAAPHLADLVGQAP</sequence>
<dbReference type="SFLD" id="SFLDG01135">
    <property type="entry name" value="C1.5.6:_HAD__Beta-PGM__Phospha"/>
    <property type="match status" value="1"/>
</dbReference>
<comment type="cofactor">
    <cofactor evidence="1">
        <name>Mg(2+)</name>
        <dbReference type="ChEBI" id="CHEBI:18420"/>
    </cofactor>
</comment>
<keyword evidence="5" id="KW-1185">Reference proteome</keyword>
<dbReference type="InterPro" id="IPR036412">
    <property type="entry name" value="HAD-like_sf"/>
</dbReference>
<gene>
    <name evidence="4" type="ORF">QFW96_08250</name>
</gene>
<dbReference type="NCBIfam" id="TIGR01549">
    <property type="entry name" value="HAD-SF-IA-v1"/>
    <property type="match status" value="1"/>
</dbReference>
<dbReference type="SFLD" id="SFLDG01129">
    <property type="entry name" value="C1.5:_HAD__Beta-PGM__Phosphata"/>
    <property type="match status" value="1"/>
</dbReference>
<protein>
    <submittedName>
        <fullName evidence="4">HAD family hydrolase</fullName>
        <ecNumber evidence="4">3.1.3.-</ecNumber>
    </submittedName>
</protein>
<dbReference type="Gene3D" id="3.40.50.1000">
    <property type="entry name" value="HAD superfamily/HAD-like"/>
    <property type="match status" value="1"/>
</dbReference>
<evidence type="ECO:0000313" key="5">
    <source>
        <dbReference type="Proteomes" id="UP001237595"/>
    </source>
</evidence>
<reference evidence="4 5" key="1">
    <citation type="submission" date="2023-04" db="EMBL/GenBank/DDBJ databases">
        <title>Draft genome sequence of Saccharopolyspora sp. TS4A08 isolated from sweet potato rhizospheric soil.</title>
        <authorList>
            <person name="Suksaard P."/>
            <person name="Duangmal K."/>
        </authorList>
    </citation>
    <scope>NUCLEOTIDE SEQUENCE [LARGE SCALE GENOMIC DNA]</scope>
    <source>
        <strain evidence="4 5">TS4A08</strain>
    </source>
</reference>
<dbReference type="EMBL" id="JASAOF010000003">
    <property type="protein sequence ID" value="MDI2028597.1"/>
    <property type="molecule type" value="Genomic_DNA"/>
</dbReference>
<dbReference type="EC" id="3.1.3.-" evidence="4"/>
<dbReference type="InterPro" id="IPR051400">
    <property type="entry name" value="HAD-like_hydrolase"/>
</dbReference>
<accession>A0ABT6PKY9</accession>
<dbReference type="PRINTS" id="PR00413">
    <property type="entry name" value="HADHALOGNASE"/>
</dbReference>
<organism evidence="4 5">
    <name type="scientific">Saccharopolyspora ipomoeae</name>
    <dbReference type="NCBI Taxonomy" id="3042027"/>
    <lineage>
        <taxon>Bacteria</taxon>
        <taxon>Bacillati</taxon>
        <taxon>Actinomycetota</taxon>
        <taxon>Actinomycetes</taxon>
        <taxon>Pseudonocardiales</taxon>
        <taxon>Pseudonocardiaceae</taxon>
        <taxon>Saccharopolyspora</taxon>
    </lineage>
</organism>
<dbReference type="PANTHER" id="PTHR46470">
    <property type="entry name" value="N-ACYLNEURAMINATE-9-PHOSPHATASE"/>
    <property type="match status" value="1"/>
</dbReference>
<keyword evidence="3" id="KW-0460">Magnesium</keyword>
<dbReference type="PANTHER" id="PTHR46470:SF4">
    <property type="entry name" value="5-AMINO-6-(5-PHOSPHO-D-RIBITYLAMINO)URACIL PHOSPHATASE YIGB"/>
    <property type="match status" value="1"/>
</dbReference>
<evidence type="ECO:0000256" key="1">
    <source>
        <dbReference type="ARBA" id="ARBA00001946"/>
    </source>
</evidence>
<keyword evidence="2 4" id="KW-0378">Hydrolase</keyword>